<evidence type="ECO:0000313" key="1">
    <source>
        <dbReference type="EMBL" id="RCW87064.1"/>
    </source>
</evidence>
<dbReference type="Pfam" id="PF11876">
    <property type="entry name" value="TsiV"/>
    <property type="match status" value="1"/>
</dbReference>
<gene>
    <name evidence="1" type="ORF">DFP89_10368</name>
</gene>
<accession>A0A368Z9C0</accession>
<reference evidence="1 2" key="1">
    <citation type="submission" date="2018-07" db="EMBL/GenBank/DDBJ databases">
        <title>Genomic Encyclopedia of Type Strains, Phase III (KMG-III): the genomes of soil and plant-associated and newly described type strains.</title>
        <authorList>
            <person name="Whitman W."/>
        </authorList>
    </citation>
    <scope>NUCLEOTIDE SEQUENCE [LARGE SCALE GENOMIC DNA]</scope>
    <source>
        <strain evidence="1 2">CECT 8525</strain>
    </source>
</reference>
<comment type="caution">
    <text evidence="1">The sequence shown here is derived from an EMBL/GenBank/DDBJ whole genome shotgun (WGS) entry which is preliminary data.</text>
</comment>
<organism evidence="1 2">
    <name type="scientific">Paracoccus lutimaris</name>
    <dbReference type="NCBI Taxonomy" id="1490030"/>
    <lineage>
        <taxon>Bacteria</taxon>
        <taxon>Pseudomonadati</taxon>
        <taxon>Pseudomonadota</taxon>
        <taxon>Alphaproteobacteria</taxon>
        <taxon>Rhodobacterales</taxon>
        <taxon>Paracoccaceae</taxon>
        <taxon>Paracoccus</taxon>
    </lineage>
</organism>
<dbReference type="EMBL" id="QPJL01000003">
    <property type="protein sequence ID" value="RCW87064.1"/>
    <property type="molecule type" value="Genomic_DNA"/>
</dbReference>
<sequence>MNPKVEYEKLDNVVVAHRDSGKPVMRFSVQLQLFLSDGADRGRRHAVVDVLDSFRRLAPDRVTHLQPHLENRLVPIDSVAFPAICHAEAERLDPKDEGFGPHVTSFPAAPPQWQASAALTSAEPGGISVLDAALPPSFVRADPDRYLTQVLDWCARVKPMHGLAGFAPVYEIGMEASYMQETWPFLARFPGLNYPIPYPMAAEGQGHRKICGTSWLTVLGDDVLSALGSRAQLVERLADAWARIMDDGPVSGLPPGLRLYDYDGGLVIRAGDHPQMGDVNMGDIPETYRAVSDALRSIRFEDYQQNPMDLIRVPRPLDAYEETLNWLHRFDMAD</sequence>
<name>A0A368Z9C0_9RHOB</name>
<proteinExistence type="predicted"/>
<keyword evidence="2" id="KW-1185">Reference proteome</keyword>
<dbReference type="AlphaFoldDB" id="A0A368Z9C0"/>
<dbReference type="Proteomes" id="UP000253345">
    <property type="component" value="Unassembled WGS sequence"/>
</dbReference>
<protein>
    <submittedName>
        <fullName evidence="1">Uncharacterized protein DUF3396</fullName>
    </submittedName>
</protein>
<dbReference type="RefSeq" id="WP_181870244.1">
    <property type="nucleotide sequence ID" value="NZ_QPJL01000003.1"/>
</dbReference>
<dbReference type="InterPro" id="IPR021815">
    <property type="entry name" value="TsiV"/>
</dbReference>
<evidence type="ECO:0000313" key="2">
    <source>
        <dbReference type="Proteomes" id="UP000253345"/>
    </source>
</evidence>